<accession>A0ABD2LQ01</accession>
<sequence length="120" mass="13467">MRLLLCSLYSPVNLRRKSQSLCKSPTRNTDDVKGRKANGKLGTIFSPKAGEELAEVAATNFENLLKIGKSPNFPIDDRKCAQEAATDGIIRPEKRADFRFVRCFYRSDPATRLHAEPTHC</sequence>
<evidence type="ECO:0000313" key="2">
    <source>
        <dbReference type="Proteomes" id="UP001620626"/>
    </source>
</evidence>
<reference evidence="1 2" key="1">
    <citation type="submission" date="2024-10" db="EMBL/GenBank/DDBJ databases">
        <authorList>
            <person name="Kim D."/>
        </authorList>
    </citation>
    <scope>NUCLEOTIDE SEQUENCE [LARGE SCALE GENOMIC DNA]</scope>
    <source>
        <strain evidence="1">BH-2024</strain>
    </source>
</reference>
<proteinExistence type="predicted"/>
<comment type="caution">
    <text evidence="1">The sequence shown here is derived from an EMBL/GenBank/DDBJ whole genome shotgun (WGS) entry which is preliminary data.</text>
</comment>
<dbReference type="AlphaFoldDB" id="A0ABD2LQ01"/>
<protein>
    <submittedName>
        <fullName evidence="1">Uncharacterized protein</fullName>
    </submittedName>
</protein>
<name>A0ABD2LQ01_9BILA</name>
<organism evidence="1 2">
    <name type="scientific">Heterodera trifolii</name>
    <dbReference type="NCBI Taxonomy" id="157864"/>
    <lineage>
        <taxon>Eukaryota</taxon>
        <taxon>Metazoa</taxon>
        <taxon>Ecdysozoa</taxon>
        <taxon>Nematoda</taxon>
        <taxon>Chromadorea</taxon>
        <taxon>Rhabditida</taxon>
        <taxon>Tylenchina</taxon>
        <taxon>Tylenchomorpha</taxon>
        <taxon>Tylenchoidea</taxon>
        <taxon>Heteroderidae</taxon>
        <taxon>Heteroderinae</taxon>
        <taxon>Heterodera</taxon>
    </lineage>
</organism>
<dbReference type="Proteomes" id="UP001620626">
    <property type="component" value="Unassembled WGS sequence"/>
</dbReference>
<gene>
    <name evidence="1" type="ORF">niasHT_002538</name>
</gene>
<dbReference type="EMBL" id="JBICBT010000349">
    <property type="protein sequence ID" value="KAL3116740.1"/>
    <property type="molecule type" value="Genomic_DNA"/>
</dbReference>
<evidence type="ECO:0000313" key="1">
    <source>
        <dbReference type="EMBL" id="KAL3116740.1"/>
    </source>
</evidence>
<keyword evidence="2" id="KW-1185">Reference proteome</keyword>